<reference evidence="1" key="1">
    <citation type="submission" date="2014-09" db="EMBL/GenBank/DDBJ databases">
        <authorList>
            <person name="Magalhaes I.L.F."/>
            <person name="Oliveira U."/>
            <person name="Santos F.R."/>
            <person name="Vidigal T.H.D.A."/>
            <person name="Brescovit A.D."/>
            <person name="Santos A.J."/>
        </authorList>
    </citation>
    <scope>NUCLEOTIDE SEQUENCE</scope>
    <source>
        <tissue evidence="1">Shoot tissue taken approximately 20 cm above the soil surface</tissue>
    </source>
</reference>
<dbReference type="AlphaFoldDB" id="A0A0A8ZVU9"/>
<protein>
    <submittedName>
        <fullName evidence="1">Uncharacterized protein</fullName>
    </submittedName>
</protein>
<dbReference type="EMBL" id="GBRH01258978">
    <property type="protein sequence ID" value="JAD38917.1"/>
    <property type="molecule type" value="Transcribed_RNA"/>
</dbReference>
<reference evidence="1" key="2">
    <citation type="journal article" date="2015" name="Data Brief">
        <title>Shoot transcriptome of the giant reed, Arundo donax.</title>
        <authorList>
            <person name="Barrero R.A."/>
            <person name="Guerrero F.D."/>
            <person name="Moolhuijzen P."/>
            <person name="Goolsby J.A."/>
            <person name="Tidwell J."/>
            <person name="Bellgard S.E."/>
            <person name="Bellgard M.I."/>
        </authorList>
    </citation>
    <scope>NUCLEOTIDE SEQUENCE</scope>
    <source>
        <tissue evidence="1">Shoot tissue taken approximately 20 cm above the soil surface</tissue>
    </source>
</reference>
<name>A0A0A8ZVU9_ARUDO</name>
<proteinExistence type="predicted"/>
<sequence length="30" mass="3378">MFDQKLTIASYLVLLQKYSNKAAYPLGLST</sequence>
<accession>A0A0A8ZVU9</accession>
<organism evidence="1">
    <name type="scientific">Arundo donax</name>
    <name type="common">Giant reed</name>
    <name type="synonym">Donax arundinaceus</name>
    <dbReference type="NCBI Taxonomy" id="35708"/>
    <lineage>
        <taxon>Eukaryota</taxon>
        <taxon>Viridiplantae</taxon>
        <taxon>Streptophyta</taxon>
        <taxon>Embryophyta</taxon>
        <taxon>Tracheophyta</taxon>
        <taxon>Spermatophyta</taxon>
        <taxon>Magnoliopsida</taxon>
        <taxon>Liliopsida</taxon>
        <taxon>Poales</taxon>
        <taxon>Poaceae</taxon>
        <taxon>PACMAD clade</taxon>
        <taxon>Arundinoideae</taxon>
        <taxon>Arundineae</taxon>
        <taxon>Arundo</taxon>
    </lineage>
</organism>
<evidence type="ECO:0000313" key="1">
    <source>
        <dbReference type="EMBL" id="JAD38917.1"/>
    </source>
</evidence>